<dbReference type="Pfam" id="PF21982">
    <property type="entry name" value="RecX_HTH1"/>
    <property type="match status" value="1"/>
</dbReference>
<feature type="domain" description="RecX first three-helical" evidence="8">
    <location>
        <begin position="29"/>
        <end position="64"/>
    </location>
</feature>
<evidence type="ECO:0000256" key="4">
    <source>
        <dbReference type="ARBA" id="ARBA00022490"/>
    </source>
</evidence>
<evidence type="ECO:0000256" key="3">
    <source>
        <dbReference type="ARBA" id="ARBA00018111"/>
    </source>
</evidence>
<dbReference type="GO" id="GO:0005737">
    <property type="term" value="C:cytoplasm"/>
    <property type="evidence" value="ECO:0007669"/>
    <property type="project" value="UniProtKB-SubCell"/>
</dbReference>
<reference evidence="9 10" key="1">
    <citation type="submission" date="2017-11" db="EMBL/GenBank/DDBJ databases">
        <title>Genome-resolved metagenomics identifies genetic mobility, metabolic interactions, and unexpected diversity in perchlorate-reducing communities.</title>
        <authorList>
            <person name="Barnum T.P."/>
            <person name="Figueroa I.A."/>
            <person name="Carlstrom C.I."/>
            <person name="Lucas L.N."/>
            <person name="Engelbrektson A.L."/>
            <person name="Coates J.D."/>
        </authorList>
    </citation>
    <scope>NUCLEOTIDE SEQUENCE [LARGE SCALE GENOMIC DNA]</scope>
    <source>
        <strain evidence="9">BM301</strain>
    </source>
</reference>
<organism evidence="9 10">
    <name type="scientific">Sedimenticola selenatireducens</name>
    <dbReference type="NCBI Taxonomy" id="191960"/>
    <lineage>
        <taxon>Bacteria</taxon>
        <taxon>Pseudomonadati</taxon>
        <taxon>Pseudomonadota</taxon>
        <taxon>Gammaproteobacteria</taxon>
        <taxon>Chromatiales</taxon>
        <taxon>Sedimenticolaceae</taxon>
        <taxon>Sedimenticola</taxon>
    </lineage>
</organism>
<evidence type="ECO:0000256" key="1">
    <source>
        <dbReference type="ARBA" id="ARBA00004496"/>
    </source>
</evidence>
<feature type="domain" description="RecX third three-helical" evidence="7">
    <location>
        <begin position="121"/>
        <end position="164"/>
    </location>
</feature>
<dbReference type="STRING" id="1111735.GCA_000428045_00634"/>
<dbReference type="InterPro" id="IPR053925">
    <property type="entry name" value="RecX_HTH_3rd"/>
</dbReference>
<feature type="domain" description="RecX second three-helical" evidence="6">
    <location>
        <begin position="73"/>
        <end position="110"/>
    </location>
</feature>
<evidence type="ECO:0000259" key="8">
    <source>
        <dbReference type="Pfam" id="PF21982"/>
    </source>
</evidence>
<comment type="subcellular location">
    <subcellularLocation>
        <location evidence="1 5">Cytoplasm</location>
    </subcellularLocation>
</comment>
<accession>A0A2N6CV64</accession>
<dbReference type="InterPro" id="IPR053924">
    <property type="entry name" value="RecX_HTH_2nd"/>
</dbReference>
<proteinExistence type="inferred from homology"/>
<evidence type="ECO:0000259" key="6">
    <source>
        <dbReference type="Pfam" id="PF02631"/>
    </source>
</evidence>
<dbReference type="Proteomes" id="UP000235015">
    <property type="component" value="Unassembled WGS sequence"/>
</dbReference>
<comment type="caution">
    <text evidence="9">The sequence shown here is derived from an EMBL/GenBank/DDBJ whole genome shotgun (WGS) entry which is preliminary data.</text>
</comment>
<dbReference type="Pfam" id="PF21981">
    <property type="entry name" value="RecX_HTH3"/>
    <property type="match status" value="1"/>
</dbReference>
<dbReference type="Pfam" id="PF02631">
    <property type="entry name" value="RecX_HTH2"/>
    <property type="match status" value="1"/>
</dbReference>
<dbReference type="EMBL" id="PKUN01000021">
    <property type="protein sequence ID" value="PLX61096.1"/>
    <property type="molecule type" value="Genomic_DNA"/>
</dbReference>
<dbReference type="InterPro" id="IPR053926">
    <property type="entry name" value="RecX_HTH_1st"/>
</dbReference>
<comment type="function">
    <text evidence="5">Modulates RecA activity.</text>
</comment>
<protein>
    <recommendedName>
        <fullName evidence="3 5">Regulatory protein RecX</fullName>
    </recommendedName>
</protein>
<dbReference type="InterPro" id="IPR003783">
    <property type="entry name" value="Regulatory_RecX"/>
</dbReference>
<evidence type="ECO:0000256" key="5">
    <source>
        <dbReference type="HAMAP-Rule" id="MF_01114"/>
    </source>
</evidence>
<dbReference type="GO" id="GO:0006282">
    <property type="term" value="P:regulation of DNA repair"/>
    <property type="evidence" value="ECO:0007669"/>
    <property type="project" value="UniProtKB-UniRule"/>
</dbReference>
<dbReference type="PANTHER" id="PTHR33602">
    <property type="entry name" value="REGULATORY PROTEIN RECX FAMILY PROTEIN"/>
    <property type="match status" value="1"/>
</dbReference>
<dbReference type="HAMAP" id="MF_01114">
    <property type="entry name" value="RecX"/>
    <property type="match status" value="1"/>
</dbReference>
<comment type="similarity">
    <text evidence="2 5">Belongs to the RecX family.</text>
</comment>
<dbReference type="AlphaFoldDB" id="A0A2N6CV64"/>
<evidence type="ECO:0000313" key="10">
    <source>
        <dbReference type="Proteomes" id="UP000235015"/>
    </source>
</evidence>
<sequence>MHSPSPRLNRTRWRSVSRSELSERAELEQAAVRLLAIREHSRAELRRKLQSRCEAPALLEQVLDGLEQQDYLSDARFVEQYVSSRKLKGFGPVRIRQELLERGVASTLADPSTDPGDSEWLTLISQCCRRKFGDSLPADFRERAKRARFLEYRGFPCELIRSFLWSDPAGEL</sequence>
<dbReference type="PANTHER" id="PTHR33602:SF1">
    <property type="entry name" value="REGULATORY PROTEIN RECX FAMILY PROTEIN"/>
    <property type="match status" value="1"/>
</dbReference>
<evidence type="ECO:0000259" key="7">
    <source>
        <dbReference type="Pfam" id="PF21981"/>
    </source>
</evidence>
<keyword evidence="4 5" id="KW-0963">Cytoplasm</keyword>
<name>A0A2N6CV64_9GAMM</name>
<dbReference type="Gene3D" id="1.10.10.10">
    <property type="entry name" value="Winged helix-like DNA-binding domain superfamily/Winged helix DNA-binding domain"/>
    <property type="match status" value="3"/>
</dbReference>
<dbReference type="InterPro" id="IPR036388">
    <property type="entry name" value="WH-like_DNA-bd_sf"/>
</dbReference>
<evidence type="ECO:0000256" key="2">
    <source>
        <dbReference type="ARBA" id="ARBA00009695"/>
    </source>
</evidence>
<evidence type="ECO:0000313" key="9">
    <source>
        <dbReference type="EMBL" id="PLX61096.1"/>
    </source>
</evidence>
<gene>
    <name evidence="5" type="primary">recX</name>
    <name evidence="9" type="ORF">C0630_11880</name>
</gene>